<evidence type="ECO:0000259" key="2">
    <source>
        <dbReference type="Pfam" id="PF20163"/>
    </source>
</evidence>
<keyword evidence="1" id="KW-0472">Membrane</keyword>
<accession>A0A4S2MW37</accession>
<keyword evidence="1" id="KW-0812">Transmembrane</keyword>
<evidence type="ECO:0000313" key="4">
    <source>
        <dbReference type="Proteomes" id="UP000298138"/>
    </source>
</evidence>
<dbReference type="PANTHER" id="PTHR35395">
    <property type="entry name" value="DUF6536 DOMAIN-CONTAINING PROTEIN"/>
    <property type="match status" value="1"/>
</dbReference>
<dbReference type="Pfam" id="PF20163">
    <property type="entry name" value="DUF6536"/>
    <property type="match status" value="1"/>
</dbReference>
<organism evidence="3 4">
    <name type="scientific">Ascodesmis nigricans</name>
    <dbReference type="NCBI Taxonomy" id="341454"/>
    <lineage>
        <taxon>Eukaryota</taxon>
        <taxon>Fungi</taxon>
        <taxon>Dikarya</taxon>
        <taxon>Ascomycota</taxon>
        <taxon>Pezizomycotina</taxon>
        <taxon>Pezizomycetes</taxon>
        <taxon>Pezizales</taxon>
        <taxon>Ascodesmidaceae</taxon>
        <taxon>Ascodesmis</taxon>
    </lineage>
</organism>
<dbReference type="InterPro" id="IPR046623">
    <property type="entry name" value="DUF6536"/>
</dbReference>
<evidence type="ECO:0000313" key="3">
    <source>
        <dbReference type="EMBL" id="TGZ80807.1"/>
    </source>
</evidence>
<keyword evidence="4" id="KW-1185">Reference proteome</keyword>
<dbReference type="STRING" id="341454.A0A4S2MW37"/>
<keyword evidence="1" id="KW-1133">Transmembrane helix</keyword>
<dbReference type="OrthoDB" id="5429634at2759"/>
<name>A0A4S2MW37_9PEZI</name>
<proteinExistence type="predicted"/>
<feature type="domain" description="DUF6536" evidence="2">
    <location>
        <begin position="52"/>
        <end position="149"/>
    </location>
</feature>
<dbReference type="PANTHER" id="PTHR35395:SF1">
    <property type="entry name" value="DUF6536 DOMAIN-CONTAINING PROTEIN"/>
    <property type="match status" value="1"/>
</dbReference>
<reference evidence="3 4" key="1">
    <citation type="submission" date="2019-04" db="EMBL/GenBank/DDBJ databases">
        <title>Comparative genomics and transcriptomics to analyze fruiting body development in filamentous ascomycetes.</title>
        <authorList>
            <consortium name="DOE Joint Genome Institute"/>
            <person name="Lutkenhaus R."/>
            <person name="Traeger S."/>
            <person name="Breuer J."/>
            <person name="Kuo A."/>
            <person name="Lipzen A."/>
            <person name="Pangilinan J."/>
            <person name="Dilworth D."/>
            <person name="Sandor L."/>
            <person name="Poggeler S."/>
            <person name="Barry K."/>
            <person name="Grigoriev I.V."/>
            <person name="Nowrousian M."/>
        </authorList>
    </citation>
    <scope>NUCLEOTIDE SEQUENCE [LARGE SCALE GENOMIC DNA]</scope>
    <source>
        <strain evidence="3 4">CBS 389.68</strain>
    </source>
</reference>
<feature type="transmembrane region" description="Helical" evidence="1">
    <location>
        <begin position="55"/>
        <end position="79"/>
    </location>
</feature>
<dbReference type="AlphaFoldDB" id="A0A4S2MW37"/>
<gene>
    <name evidence="3" type="ORF">EX30DRAFT_39561</name>
</gene>
<protein>
    <recommendedName>
        <fullName evidence="2">DUF6536 domain-containing protein</fullName>
    </recommendedName>
</protein>
<dbReference type="InParanoid" id="A0A4S2MW37"/>
<evidence type="ECO:0000256" key="1">
    <source>
        <dbReference type="SAM" id="Phobius"/>
    </source>
</evidence>
<dbReference type="Proteomes" id="UP000298138">
    <property type="component" value="Unassembled WGS sequence"/>
</dbReference>
<feature type="transmembrane region" description="Helical" evidence="1">
    <location>
        <begin position="104"/>
        <end position="124"/>
    </location>
</feature>
<dbReference type="EMBL" id="ML220122">
    <property type="protein sequence ID" value="TGZ80807.1"/>
    <property type="molecule type" value="Genomic_DNA"/>
</dbReference>
<sequence>MLLTATYSESPNPHLNPPYRQAFEGNTLSLGSDDEVPEKHPSNPRFNKKSHWRSVINLAVFTMGVITFANLLLFVTVLGKHGWGNSTQLLQEGKCKTVKISSTIWHLMINVASTMLLGSSNFIMQCLTAPTRKDVDWAHEKRKFLEIGV</sequence>